<dbReference type="Proteomes" id="UP000014969">
    <property type="component" value="Unassembled WGS sequence"/>
</dbReference>
<reference evidence="1 2" key="1">
    <citation type="journal article" date="2013" name="Genome Announc.">
        <title>Genome Sequence of an Epidemic Isolate of Mycobacterium abscessus subsp. bolletii from Rio de Janeiro, Brazil.</title>
        <authorList>
            <person name="Davidson R.M."/>
            <person name="Reynolds P.R."/>
            <person name="Farias-Hesson E."/>
            <person name="Duarte R.S."/>
            <person name="Jackson M."/>
            <person name="Strong M."/>
        </authorList>
    </citation>
    <scope>NUCLEOTIDE SEQUENCE [LARGE SCALE GENOMIC DNA]</scope>
    <source>
        <strain evidence="1 2">CRM-0020</strain>
    </source>
</reference>
<dbReference type="RefSeq" id="WP_020724552.1">
    <property type="nucleotide sequence ID" value="NZ_ATFQ01000042.1"/>
</dbReference>
<protein>
    <submittedName>
        <fullName evidence="1">Uncharacterized protein</fullName>
    </submittedName>
</protein>
<comment type="caution">
    <text evidence="1">The sequence shown here is derived from an EMBL/GenBank/DDBJ whole genome shotgun (WGS) entry which is preliminary data.</text>
</comment>
<organism evidence="1 2">
    <name type="scientific">Mycobacteroides abscessus subsp. bolletii CRM-0020</name>
    <dbReference type="NCBI Taxonomy" id="1306401"/>
    <lineage>
        <taxon>Bacteria</taxon>
        <taxon>Bacillati</taxon>
        <taxon>Actinomycetota</taxon>
        <taxon>Actinomycetes</taxon>
        <taxon>Mycobacteriales</taxon>
        <taxon>Mycobacteriaceae</taxon>
        <taxon>Mycobacteroides</taxon>
        <taxon>Mycobacteroides abscessus</taxon>
    </lineage>
</organism>
<name>A0A829HNX1_9MYCO</name>
<gene>
    <name evidence="1" type="ORF">J108_23915</name>
</gene>
<sequence>MAHDLLKRGLYEAHEVLAQAGNIPGLRDEDRLELNAVWDSWRRIRNHWADSVTSTRSCGGLLGDAPWRYNLNSFDKLAGVLDAANTVIGRYVPVTGNPASWSDDDFKSVRLQHCCNALHAQLTVFKIAERDERQMDDGYRRAKEAHS</sequence>
<dbReference type="EMBL" id="ATFQ01000042">
    <property type="protein sequence ID" value="EPQ20930.1"/>
    <property type="molecule type" value="Genomic_DNA"/>
</dbReference>
<accession>A0A829HNX1</accession>
<dbReference type="AlphaFoldDB" id="A0A829HNX1"/>
<evidence type="ECO:0000313" key="1">
    <source>
        <dbReference type="EMBL" id="EPQ20930.1"/>
    </source>
</evidence>
<evidence type="ECO:0000313" key="2">
    <source>
        <dbReference type="Proteomes" id="UP000014969"/>
    </source>
</evidence>
<proteinExistence type="predicted"/>